<dbReference type="InterPro" id="IPR013320">
    <property type="entry name" value="ConA-like_dom_sf"/>
</dbReference>
<dbReference type="CDD" id="cd08996">
    <property type="entry name" value="GH32_FFase"/>
    <property type="match status" value="1"/>
</dbReference>
<evidence type="ECO:0000256" key="3">
    <source>
        <dbReference type="ARBA" id="ARBA00022801"/>
    </source>
</evidence>
<dbReference type="HOGENOM" id="CLU_001528_7_0_9"/>
<accession>C8NFD9</accession>
<dbReference type="AlphaFoldDB" id="C8NFD9"/>
<comment type="similarity">
    <text evidence="1 5">Belongs to the glycosyl hydrolase 32 family.</text>
</comment>
<protein>
    <recommendedName>
        <fullName evidence="2">beta-fructofuranosidase</fullName>
        <ecNumber evidence="2">3.2.1.26</ecNumber>
    </recommendedName>
</protein>
<dbReference type="eggNOG" id="COG1621">
    <property type="taxonomic scope" value="Bacteria"/>
</dbReference>
<dbReference type="InterPro" id="IPR013148">
    <property type="entry name" value="Glyco_hydro_32_N"/>
</dbReference>
<dbReference type="SMART" id="SM00640">
    <property type="entry name" value="Glyco_32"/>
    <property type="match status" value="1"/>
</dbReference>
<dbReference type="InterPro" id="IPR013189">
    <property type="entry name" value="Glyco_hydro_32_C"/>
</dbReference>
<evidence type="ECO:0000256" key="5">
    <source>
        <dbReference type="RuleBase" id="RU362110"/>
    </source>
</evidence>
<feature type="domain" description="Glycosyl hydrolase family 32 N-terminal" evidence="6">
    <location>
        <begin position="31"/>
        <end position="336"/>
    </location>
</feature>
<evidence type="ECO:0000259" key="6">
    <source>
        <dbReference type="Pfam" id="PF00251"/>
    </source>
</evidence>
<dbReference type="RefSeq" id="WP_005605872.1">
    <property type="nucleotide sequence ID" value="NZ_CP102283.1"/>
</dbReference>
<dbReference type="Gene3D" id="2.60.120.560">
    <property type="entry name" value="Exo-inulinase, domain 1"/>
    <property type="match status" value="1"/>
</dbReference>
<dbReference type="EC" id="3.2.1.26" evidence="2"/>
<reference evidence="8 9" key="1">
    <citation type="submission" date="2009-08" db="EMBL/GenBank/DDBJ databases">
        <authorList>
            <person name="Muzny D."/>
            <person name="Qin X."/>
            <person name="Deng J."/>
            <person name="Jiang H."/>
            <person name="Liu Y."/>
            <person name="Qu J."/>
            <person name="Song X.-Z."/>
            <person name="Zhang L."/>
            <person name="Thornton R."/>
            <person name="Coyle M."/>
            <person name="Francisco L."/>
            <person name="Jackson L."/>
            <person name="Javaid M."/>
            <person name="Korchina V."/>
            <person name="Kovar C."/>
            <person name="Mata R."/>
            <person name="Mathew T."/>
            <person name="Ngo R."/>
            <person name="Nguyen L."/>
            <person name="Nguyen N."/>
            <person name="Okwuonu G."/>
            <person name="Ongeri F."/>
            <person name="Pham C."/>
            <person name="Simmons D."/>
            <person name="Wilczek-Boney K."/>
            <person name="Hale W."/>
            <person name="Jakkamsetti A."/>
            <person name="Pham P."/>
            <person name="Ruth R."/>
            <person name="San Lucas F."/>
            <person name="Warren J."/>
            <person name="Zhang J."/>
            <person name="Zhao Z."/>
            <person name="Zhou C."/>
            <person name="Zhu D."/>
            <person name="Lee S."/>
            <person name="Bess C."/>
            <person name="Blankenburg K."/>
            <person name="Forbes L."/>
            <person name="Fu Q."/>
            <person name="Gubbala S."/>
            <person name="Hirani K."/>
            <person name="Jayaseelan J.C."/>
            <person name="Lara F."/>
            <person name="Munidasa M."/>
            <person name="Palculict T."/>
            <person name="Patil S."/>
            <person name="Pu L.-L."/>
            <person name="Saada N."/>
            <person name="Tang L."/>
            <person name="Weissenberger G."/>
            <person name="Zhu Y."/>
            <person name="Hemphill L."/>
            <person name="Shang Y."/>
            <person name="Youmans B."/>
            <person name="Ayvaz T."/>
            <person name="Ross M."/>
            <person name="Santibanez J."/>
            <person name="Aqrawi P."/>
            <person name="Gross S."/>
            <person name="Joshi V."/>
            <person name="Fowler G."/>
            <person name="Nazareth L."/>
            <person name="Reid J."/>
            <person name="Worley K."/>
            <person name="Petrosino J."/>
            <person name="Highlander S."/>
            <person name="Gibbs R."/>
        </authorList>
    </citation>
    <scope>NUCLEOTIDE SEQUENCE [LARGE SCALE GENOMIC DNA]</scope>
    <source>
        <strain evidence="8 9">ATCC 49175</strain>
    </source>
</reference>
<sequence>MSGKKYTVEEANLFIEKNKHLVNTQYKPEEHFTAEIGWINDPNGFVCFRGEYHLFYQFYPYDSAWGPMHWGHAKSKDLIHWEHLPVALAPDHDYDRNGCFSGSAIVKDDRLWIMYTGHIDEAGRIRQLQNIAYSDDGIHFTKISGNPVMTGADLPEELIVSEFRDPKLFEKDGRYYSVVASKHKDNVGCVVLLGSDNLVDWKFESIFLKGKEHQGFMWECPDYFELDGKGCLIVSPMRYKRDGDSFHNINSSVFLTGRVDWEEKKFIPETVEEIDHGQDFYAPQTLVDDKGRRIMIAWMQTWGRTIHSHVQQHKWAGAMTLPRILHFKDAKLIQTPIHHGQYQIQIEGDCQYRIGNETDYLEFGYDSTAQQVYIDRSTLAQKIVGEEEQDTSRRYVTIEAKELEVFLDKNSIEIFVNHGEATLTATFYLTVTAVLSKM</sequence>
<evidence type="ECO:0000256" key="2">
    <source>
        <dbReference type="ARBA" id="ARBA00012758"/>
    </source>
</evidence>
<dbReference type="Pfam" id="PF00251">
    <property type="entry name" value="Glyco_hydro_32N"/>
    <property type="match status" value="1"/>
</dbReference>
<dbReference type="Gene3D" id="2.115.10.20">
    <property type="entry name" value="Glycosyl hydrolase domain, family 43"/>
    <property type="match status" value="1"/>
</dbReference>
<evidence type="ECO:0000259" key="7">
    <source>
        <dbReference type="Pfam" id="PF08244"/>
    </source>
</evidence>
<dbReference type="STRING" id="638301.HMPREF0444_0634"/>
<proteinExistence type="inferred from homology"/>
<dbReference type="SUPFAM" id="SSF49899">
    <property type="entry name" value="Concanavalin A-like lectins/glucanases"/>
    <property type="match status" value="1"/>
</dbReference>
<dbReference type="InterPro" id="IPR051214">
    <property type="entry name" value="GH32_Enzymes"/>
</dbReference>
<dbReference type="Pfam" id="PF08244">
    <property type="entry name" value="Glyco_hydro_32C"/>
    <property type="match status" value="1"/>
</dbReference>
<dbReference type="GO" id="GO:0004564">
    <property type="term" value="F:beta-fructofuranosidase activity"/>
    <property type="evidence" value="ECO:0007669"/>
    <property type="project" value="UniProtKB-EC"/>
</dbReference>
<dbReference type="SUPFAM" id="SSF75005">
    <property type="entry name" value="Arabinanase/levansucrase/invertase"/>
    <property type="match status" value="1"/>
</dbReference>
<dbReference type="InterPro" id="IPR023296">
    <property type="entry name" value="Glyco_hydro_beta-prop_sf"/>
</dbReference>
<dbReference type="PANTHER" id="PTHR43101">
    <property type="entry name" value="BETA-FRUCTOSIDASE"/>
    <property type="match status" value="1"/>
</dbReference>
<evidence type="ECO:0000313" key="8">
    <source>
        <dbReference type="EMBL" id="EEW37668.1"/>
    </source>
</evidence>
<dbReference type="GO" id="GO:0005975">
    <property type="term" value="P:carbohydrate metabolic process"/>
    <property type="evidence" value="ECO:0007669"/>
    <property type="project" value="InterPro"/>
</dbReference>
<evidence type="ECO:0000256" key="1">
    <source>
        <dbReference type="ARBA" id="ARBA00009902"/>
    </source>
</evidence>
<dbReference type="PANTHER" id="PTHR43101:SF1">
    <property type="entry name" value="BETA-FRUCTOSIDASE"/>
    <property type="match status" value="1"/>
</dbReference>
<gene>
    <name evidence="8" type="primary">scrB2</name>
    <name evidence="8" type="ORF">HMPREF0444_0634</name>
</gene>
<keyword evidence="9" id="KW-1185">Reference proteome</keyword>
<keyword evidence="4 5" id="KW-0326">Glycosidase</keyword>
<keyword evidence="3 5" id="KW-0378">Hydrolase</keyword>
<dbReference type="GeneID" id="78413036"/>
<dbReference type="Proteomes" id="UP000005926">
    <property type="component" value="Unassembled WGS sequence"/>
</dbReference>
<dbReference type="EMBL" id="ACKZ01000013">
    <property type="protein sequence ID" value="EEW37668.1"/>
    <property type="molecule type" value="Genomic_DNA"/>
</dbReference>
<organism evidence="8 9">
    <name type="scientific">Granulicatella adiacens ATCC 49175</name>
    <dbReference type="NCBI Taxonomy" id="638301"/>
    <lineage>
        <taxon>Bacteria</taxon>
        <taxon>Bacillati</taxon>
        <taxon>Bacillota</taxon>
        <taxon>Bacilli</taxon>
        <taxon>Lactobacillales</taxon>
        <taxon>Carnobacteriaceae</taxon>
        <taxon>Granulicatella</taxon>
    </lineage>
</organism>
<dbReference type="InterPro" id="IPR001362">
    <property type="entry name" value="Glyco_hydro_32"/>
</dbReference>
<evidence type="ECO:0000313" key="9">
    <source>
        <dbReference type="Proteomes" id="UP000005926"/>
    </source>
</evidence>
<evidence type="ECO:0000256" key="4">
    <source>
        <dbReference type="ARBA" id="ARBA00023295"/>
    </source>
</evidence>
<feature type="domain" description="Glycosyl hydrolase family 32 C-terminal" evidence="7">
    <location>
        <begin position="357"/>
        <end position="428"/>
    </location>
</feature>
<comment type="caution">
    <text evidence="8">The sequence shown here is derived from an EMBL/GenBank/DDBJ whole genome shotgun (WGS) entry which is preliminary data.</text>
</comment>
<name>C8NFD9_9LACT</name>